<keyword evidence="3" id="KW-1185">Reference proteome</keyword>
<accession>A0ABP9NRU2</accession>
<evidence type="ECO:0000256" key="1">
    <source>
        <dbReference type="SAM" id="MobiDB-lite"/>
    </source>
</evidence>
<evidence type="ECO:0000313" key="3">
    <source>
        <dbReference type="Proteomes" id="UP001500804"/>
    </source>
</evidence>
<organism evidence="2 3">
    <name type="scientific">Pseudonocardia adelaidensis</name>
    <dbReference type="NCBI Taxonomy" id="648754"/>
    <lineage>
        <taxon>Bacteria</taxon>
        <taxon>Bacillati</taxon>
        <taxon>Actinomycetota</taxon>
        <taxon>Actinomycetes</taxon>
        <taxon>Pseudonocardiales</taxon>
        <taxon>Pseudonocardiaceae</taxon>
        <taxon>Pseudonocardia</taxon>
    </lineage>
</organism>
<evidence type="ECO:0000313" key="2">
    <source>
        <dbReference type="EMBL" id="GAA5124308.1"/>
    </source>
</evidence>
<comment type="caution">
    <text evidence="2">The sequence shown here is derived from an EMBL/GenBank/DDBJ whole genome shotgun (WGS) entry which is preliminary data.</text>
</comment>
<gene>
    <name evidence="2" type="ORF">GCM10023320_37300</name>
</gene>
<feature type="compositionally biased region" description="Basic and acidic residues" evidence="1">
    <location>
        <begin position="48"/>
        <end position="57"/>
    </location>
</feature>
<proteinExistence type="predicted"/>
<dbReference type="EMBL" id="BAABJO010000013">
    <property type="protein sequence ID" value="GAA5124308.1"/>
    <property type="molecule type" value="Genomic_DNA"/>
</dbReference>
<sequence length="120" mass="13217">MAMAAQAGAWGLGQVSVHCRRPRSSRLPPQLVSRSSSGSARQPAKNGFESHRGHGEPIQRFLPALLGNRRLRPTELDQMKCRIHTDESVQLAFPDLRTRDHEVAAGTAPVSRGPREHDHA</sequence>
<feature type="region of interest" description="Disordered" evidence="1">
    <location>
        <begin position="19"/>
        <end position="59"/>
    </location>
</feature>
<reference evidence="3" key="1">
    <citation type="journal article" date="2019" name="Int. J. Syst. Evol. Microbiol.">
        <title>The Global Catalogue of Microorganisms (GCM) 10K type strain sequencing project: providing services to taxonomists for standard genome sequencing and annotation.</title>
        <authorList>
            <consortium name="The Broad Institute Genomics Platform"/>
            <consortium name="The Broad Institute Genome Sequencing Center for Infectious Disease"/>
            <person name="Wu L."/>
            <person name="Ma J."/>
        </authorList>
    </citation>
    <scope>NUCLEOTIDE SEQUENCE [LARGE SCALE GENOMIC DNA]</scope>
    <source>
        <strain evidence="3">JCM 18302</strain>
    </source>
</reference>
<feature type="compositionally biased region" description="Low complexity" evidence="1">
    <location>
        <begin position="25"/>
        <end position="37"/>
    </location>
</feature>
<dbReference type="Proteomes" id="UP001500804">
    <property type="component" value="Unassembled WGS sequence"/>
</dbReference>
<name>A0ABP9NRU2_9PSEU</name>
<protein>
    <submittedName>
        <fullName evidence="2">Uncharacterized protein</fullName>
    </submittedName>
</protein>